<dbReference type="PROSITE" id="PS50112">
    <property type="entry name" value="PAS"/>
    <property type="match status" value="1"/>
</dbReference>
<dbReference type="PANTHER" id="PTHR43065">
    <property type="entry name" value="SENSOR HISTIDINE KINASE"/>
    <property type="match status" value="1"/>
</dbReference>
<dbReference type="InterPro" id="IPR035965">
    <property type="entry name" value="PAS-like_dom_sf"/>
</dbReference>
<dbReference type="InterPro" id="IPR016132">
    <property type="entry name" value="Phyto_chromo_attachment"/>
</dbReference>
<dbReference type="Proteomes" id="UP000245647">
    <property type="component" value="Unassembled WGS sequence"/>
</dbReference>
<keyword evidence="2" id="KW-0716">Sensory transduction</keyword>
<name>A0A2U2PDK7_9SPHI</name>
<dbReference type="GO" id="GO:0009584">
    <property type="term" value="P:detection of visible light"/>
    <property type="evidence" value="ECO:0007669"/>
    <property type="project" value="InterPro"/>
</dbReference>
<dbReference type="GO" id="GO:0009881">
    <property type="term" value="F:photoreceptor activity"/>
    <property type="evidence" value="ECO:0007669"/>
    <property type="project" value="UniProtKB-KW"/>
</dbReference>
<gene>
    <name evidence="7" type="ORF">DDR33_17165</name>
</gene>
<keyword evidence="3" id="KW-0157">Chromophore</keyword>
<dbReference type="Pfam" id="PF00360">
    <property type="entry name" value="PHY"/>
    <property type="match status" value="1"/>
</dbReference>
<dbReference type="InterPro" id="IPR029016">
    <property type="entry name" value="GAF-like_dom_sf"/>
</dbReference>
<evidence type="ECO:0000259" key="5">
    <source>
        <dbReference type="PROSITE" id="PS50046"/>
    </source>
</evidence>
<proteinExistence type="predicted"/>
<dbReference type="PROSITE" id="PS50046">
    <property type="entry name" value="PHYTOCHROME_2"/>
    <property type="match status" value="1"/>
</dbReference>
<dbReference type="PANTHER" id="PTHR43065:SF42">
    <property type="entry name" value="TWO-COMPONENT SENSOR PPRA"/>
    <property type="match status" value="1"/>
</dbReference>
<protein>
    <submittedName>
        <fullName evidence="7">Phytochrome</fullName>
    </submittedName>
</protein>
<comment type="caution">
    <text evidence="7">The sequence shown here is derived from an EMBL/GenBank/DDBJ whole genome shotgun (WGS) entry which is preliminary data.</text>
</comment>
<keyword evidence="8" id="KW-1185">Reference proteome</keyword>
<evidence type="ECO:0000259" key="6">
    <source>
        <dbReference type="PROSITE" id="PS50112"/>
    </source>
</evidence>
<dbReference type="InterPro" id="IPR003018">
    <property type="entry name" value="GAF"/>
</dbReference>
<evidence type="ECO:0000256" key="3">
    <source>
        <dbReference type="ARBA" id="ARBA00022991"/>
    </source>
</evidence>
<accession>A0A2U2PDK7</accession>
<evidence type="ECO:0000256" key="2">
    <source>
        <dbReference type="ARBA" id="ARBA00022606"/>
    </source>
</evidence>
<dbReference type="OrthoDB" id="9766459at2"/>
<organism evidence="7 8">
    <name type="scientific">Pararcticibacter amylolyticus</name>
    <dbReference type="NCBI Taxonomy" id="2173175"/>
    <lineage>
        <taxon>Bacteria</taxon>
        <taxon>Pseudomonadati</taxon>
        <taxon>Bacteroidota</taxon>
        <taxon>Sphingobacteriia</taxon>
        <taxon>Sphingobacteriales</taxon>
        <taxon>Sphingobacteriaceae</taxon>
        <taxon>Pararcticibacter</taxon>
    </lineage>
</organism>
<evidence type="ECO:0000313" key="7">
    <source>
        <dbReference type="EMBL" id="PWG79485.1"/>
    </source>
</evidence>
<dbReference type="Gene3D" id="3.30.450.20">
    <property type="entry name" value="PAS domain"/>
    <property type="match status" value="1"/>
</dbReference>
<dbReference type="Pfam" id="PF01590">
    <property type="entry name" value="GAF"/>
    <property type="match status" value="1"/>
</dbReference>
<dbReference type="InterPro" id="IPR013515">
    <property type="entry name" value="Phytochrome_cen-reg"/>
</dbReference>
<dbReference type="AlphaFoldDB" id="A0A2U2PDK7"/>
<dbReference type="InterPro" id="IPR001294">
    <property type="entry name" value="Phytochrome"/>
</dbReference>
<sequence>MIKKNYDSDFCGSLPLHQINLIQPYGYLFVANKSDLRIIQASENVNDLLGEPVDQVVGKSLEQFIRQEEADLLKGRFGSGIDEKVPLTINLTRSDAARRYIALVHVKSDYVVLEVEEAGDESTFLDVFQELKYVMAEINRAETVAAASKVVVEQLKKLSGFDKILMYQFDEQWNGTVIAEVKEDGMEEYLGHKFPASDIPKQARKLYLKNSYRLIPSREYTPVKLYPVINPVSNTFIDLSDCNLRAVAAVHLEYMKNMKIRASMSVRVIRDDKLWGLISCHHKEPMYLNYEMCSVFELLSSVISNKISSLESGEEYQFVNSLQEKKTQIIENVYSEKDLVAGMLKQDLKITDLFSAEGAAVSYRGSIETTGEVPDNEELKNLIYWLQSKPEDKVYHTSNLSSEYDFGSAFSKQASGMISIPVNADRGEYIMMFRPEVVTTVKWGGNPDEAINFDSNGVKYHPRSSFGSWQEVVKQTAKAWKEEEVEVAENLRSFIFEYSAKTL</sequence>
<dbReference type="GO" id="GO:0006355">
    <property type="term" value="P:regulation of DNA-templated transcription"/>
    <property type="evidence" value="ECO:0007669"/>
    <property type="project" value="InterPro"/>
</dbReference>
<evidence type="ECO:0000256" key="1">
    <source>
        <dbReference type="ARBA" id="ARBA00022543"/>
    </source>
</evidence>
<dbReference type="EMBL" id="QEAS01000014">
    <property type="protein sequence ID" value="PWG79485.1"/>
    <property type="molecule type" value="Genomic_DNA"/>
</dbReference>
<feature type="domain" description="PAS" evidence="6">
    <location>
        <begin position="28"/>
        <end position="84"/>
    </location>
</feature>
<dbReference type="SUPFAM" id="SSF55781">
    <property type="entry name" value="GAF domain-like"/>
    <property type="match status" value="2"/>
</dbReference>
<evidence type="ECO:0000313" key="8">
    <source>
        <dbReference type="Proteomes" id="UP000245647"/>
    </source>
</evidence>
<dbReference type="InterPro" id="IPR013654">
    <property type="entry name" value="PAS_2"/>
</dbReference>
<dbReference type="Gene3D" id="3.30.450.40">
    <property type="match status" value="1"/>
</dbReference>
<dbReference type="SMART" id="SM00065">
    <property type="entry name" value="GAF"/>
    <property type="match status" value="1"/>
</dbReference>
<keyword evidence="4" id="KW-0675">Receptor</keyword>
<feature type="domain" description="Phytochrome chromophore attachment site" evidence="5">
    <location>
        <begin position="143"/>
        <end position="301"/>
    </location>
</feature>
<dbReference type="SUPFAM" id="SSF55785">
    <property type="entry name" value="PYP-like sensor domain (PAS domain)"/>
    <property type="match status" value="1"/>
</dbReference>
<dbReference type="Pfam" id="PF08446">
    <property type="entry name" value="PAS_2"/>
    <property type="match status" value="1"/>
</dbReference>
<reference evidence="7 8" key="1">
    <citation type="submission" date="2018-04" db="EMBL/GenBank/DDBJ databases">
        <title>Pedobacter chongqingensis sp. nov., isolated from a rottenly hemp rope.</title>
        <authorList>
            <person name="Cai Y."/>
        </authorList>
    </citation>
    <scope>NUCLEOTIDE SEQUENCE [LARGE SCALE GENOMIC DNA]</scope>
    <source>
        <strain evidence="7 8">FJ4-8</strain>
    </source>
</reference>
<keyword evidence="1" id="KW-0600">Photoreceptor protein</keyword>
<dbReference type="InterPro" id="IPR000014">
    <property type="entry name" value="PAS"/>
</dbReference>
<dbReference type="Gene3D" id="3.30.450.270">
    <property type="match status" value="1"/>
</dbReference>
<dbReference type="InterPro" id="IPR043150">
    <property type="entry name" value="Phytochrome_PHY_sf"/>
</dbReference>
<evidence type="ECO:0000256" key="4">
    <source>
        <dbReference type="ARBA" id="ARBA00023170"/>
    </source>
</evidence>
<dbReference type="CDD" id="cd00130">
    <property type="entry name" value="PAS"/>
    <property type="match status" value="1"/>
</dbReference>
<dbReference type="PRINTS" id="PR01033">
    <property type="entry name" value="PHYTOCHROME"/>
</dbReference>
<dbReference type="RefSeq" id="WP_109417028.1">
    <property type="nucleotide sequence ID" value="NZ_QEAS01000014.1"/>
</dbReference>